<gene>
    <name evidence="3" type="ORF">HNR14_002043</name>
</gene>
<protein>
    <recommendedName>
        <fullName evidence="2">Pyrroline-5-carboxylate reductase catalytic N-terminal domain-containing protein</fullName>
    </recommendedName>
</protein>
<dbReference type="InterPro" id="IPR028939">
    <property type="entry name" value="P5C_Rdtase_cat_N"/>
</dbReference>
<dbReference type="AlphaFoldDB" id="A0A853DLQ6"/>
<dbReference type="InterPro" id="IPR051267">
    <property type="entry name" value="STEAP_metalloreductase"/>
</dbReference>
<accession>A0A853DLQ6</accession>
<sequence length="225" mass="25207">MHVSAEHARPRLAVIGSGRMGEALVRLLAPHREEVVWAGRDPERLQRTIDELGRVGVRPLGVRDAIDVSDVIVLALWHQHALEFVSEHRRPLQGKIIVDIANPFTEDFTDFTLPETTSAAEELAEAVPGAAVVGALKNTFWVVFDDPQFPEGESDILVTGDDQHAKERVMSVFSNLPFRVLDAGRLRNNRTIERMTLLSREIAIRYDHYPRTTWRLLGQAPAPVA</sequence>
<proteinExistence type="predicted"/>
<reference evidence="3 4" key="1">
    <citation type="submission" date="2020-07" db="EMBL/GenBank/DDBJ databases">
        <title>Sequencing the genomes of 1000 actinobacteria strains.</title>
        <authorList>
            <person name="Klenk H.-P."/>
        </authorList>
    </citation>
    <scope>NUCLEOTIDE SEQUENCE [LARGE SCALE GENOMIC DNA]</scope>
    <source>
        <strain evidence="3 4">DSM 15166</strain>
    </source>
</reference>
<dbReference type="Gene3D" id="3.40.50.720">
    <property type="entry name" value="NAD(P)-binding Rossmann-like Domain"/>
    <property type="match status" value="1"/>
</dbReference>
<dbReference type="EMBL" id="JACCHJ010000001">
    <property type="protein sequence ID" value="NYK10162.1"/>
    <property type="molecule type" value="Genomic_DNA"/>
</dbReference>
<comment type="caution">
    <text evidence="3">The sequence shown here is derived from an EMBL/GenBank/DDBJ whole genome shotgun (WGS) entry which is preliminary data.</text>
</comment>
<organism evidence="3 4">
    <name type="scientific">Leifsonia naganoensis</name>
    <dbReference type="NCBI Taxonomy" id="150025"/>
    <lineage>
        <taxon>Bacteria</taxon>
        <taxon>Bacillati</taxon>
        <taxon>Actinomycetota</taxon>
        <taxon>Actinomycetes</taxon>
        <taxon>Micrococcales</taxon>
        <taxon>Microbacteriaceae</taxon>
        <taxon>Leifsonia</taxon>
    </lineage>
</organism>
<dbReference type="PANTHER" id="PTHR14239">
    <property type="entry name" value="DUDULIN-RELATED"/>
    <property type="match status" value="1"/>
</dbReference>
<dbReference type="SUPFAM" id="SSF51735">
    <property type="entry name" value="NAD(P)-binding Rossmann-fold domains"/>
    <property type="match status" value="1"/>
</dbReference>
<dbReference type="Pfam" id="PF03807">
    <property type="entry name" value="F420_oxidored"/>
    <property type="match status" value="1"/>
</dbReference>
<evidence type="ECO:0000256" key="1">
    <source>
        <dbReference type="ARBA" id="ARBA00023002"/>
    </source>
</evidence>
<keyword evidence="4" id="KW-1185">Reference proteome</keyword>
<keyword evidence="1" id="KW-0560">Oxidoreductase</keyword>
<name>A0A853DLQ6_9MICO</name>
<dbReference type="GO" id="GO:0016491">
    <property type="term" value="F:oxidoreductase activity"/>
    <property type="evidence" value="ECO:0007669"/>
    <property type="project" value="UniProtKB-KW"/>
</dbReference>
<dbReference type="Proteomes" id="UP000521075">
    <property type="component" value="Unassembled WGS sequence"/>
</dbReference>
<evidence type="ECO:0000313" key="3">
    <source>
        <dbReference type="EMBL" id="NYK10162.1"/>
    </source>
</evidence>
<dbReference type="RefSeq" id="WP_179700951.1">
    <property type="nucleotide sequence ID" value="NZ_BAAAHA010000006.1"/>
</dbReference>
<dbReference type="InterPro" id="IPR036291">
    <property type="entry name" value="NAD(P)-bd_dom_sf"/>
</dbReference>
<evidence type="ECO:0000313" key="4">
    <source>
        <dbReference type="Proteomes" id="UP000521075"/>
    </source>
</evidence>
<feature type="domain" description="Pyrroline-5-carboxylate reductase catalytic N-terminal" evidence="2">
    <location>
        <begin position="11"/>
        <end position="103"/>
    </location>
</feature>
<dbReference type="PANTHER" id="PTHR14239:SF10">
    <property type="entry name" value="REDUCTASE"/>
    <property type="match status" value="1"/>
</dbReference>
<evidence type="ECO:0000259" key="2">
    <source>
        <dbReference type="Pfam" id="PF03807"/>
    </source>
</evidence>